<keyword evidence="4" id="KW-1185">Reference proteome</keyword>
<dbReference type="Proteomes" id="UP001579974">
    <property type="component" value="Unassembled WGS sequence"/>
</dbReference>
<dbReference type="RefSeq" id="WP_368780954.1">
    <property type="nucleotide sequence ID" value="NZ_CP162940.1"/>
</dbReference>
<organism evidence="3 4">
    <name type="scientific">Alicyclobacillus fastidiosus</name>
    <dbReference type="NCBI Taxonomy" id="392011"/>
    <lineage>
        <taxon>Bacteria</taxon>
        <taxon>Bacillati</taxon>
        <taxon>Bacillota</taxon>
        <taxon>Bacilli</taxon>
        <taxon>Bacillales</taxon>
        <taxon>Alicyclobacillaceae</taxon>
        <taxon>Alicyclobacillus</taxon>
    </lineage>
</organism>
<keyword evidence="2" id="KW-0472">Membrane</keyword>
<gene>
    <name evidence="3" type="ORF">KKP3000_004571</name>
</gene>
<comment type="caution">
    <text evidence="3">The sequence shown here is derived from an EMBL/GenBank/DDBJ whole genome shotgun (WGS) entry which is preliminary data.</text>
</comment>
<feature type="region of interest" description="Disordered" evidence="1">
    <location>
        <begin position="134"/>
        <end position="156"/>
    </location>
</feature>
<keyword evidence="2" id="KW-1133">Transmembrane helix</keyword>
<evidence type="ECO:0000313" key="3">
    <source>
        <dbReference type="EMBL" id="MFB5191069.1"/>
    </source>
</evidence>
<reference evidence="3 4" key="1">
    <citation type="journal article" date="2024" name="Int. J. Mol. Sci.">
        <title>Exploration of Alicyclobacillus spp. Genome in Search of Antibiotic Resistance.</title>
        <authorList>
            <person name="Bucka-Kolendo J."/>
            <person name="Kiousi D.E."/>
            <person name="Dekowska A."/>
            <person name="Mikolajczuk-Szczyrba A."/>
            <person name="Karadedos D.M."/>
            <person name="Michael P."/>
            <person name="Galanis A."/>
            <person name="Sokolowska B."/>
        </authorList>
    </citation>
    <scope>NUCLEOTIDE SEQUENCE [LARGE SCALE GENOMIC DNA]</scope>
    <source>
        <strain evidence="3 4">KKP 3000</strain>
    </source>
</reference>
<evidence type="ECO:0000256" key="2">
    <source>
        <dbReference type="SAM" id="Phobius"/>
    </source>
</evidence>
<feature type="compositionally biased region" description="Low complexity" evidence="1">
    <location>
        <begin position="141"/>
        <end position="156"/>
    </location>
</feature>
<proteinExistence type="predicted"/>
<name>A0ABV5AFQ5_9BACL</name>
<protein>
    <recommendedName>
        <fullName evidence="5">DUF4830 domain-containing protein</fullName>
    </recommendedName>
</protein>
<dbReference type="EMBL" id="JBDXSU010000009">
    <property type="protein sequence ID" value="MFB5191069.1"/>
    <property type="molecule type" value="Genomic_DNA"/>
</dbReference>
<evidence type="ECO:0008006" key="5">
    <source>
        <dbReference type="Google" id="ProtNLM"/>
    </source>
</evidence>
<keyword evidence="2" id="KW-0812">Transmembrane</keyword>
<evidence type="ECO:0000313" key="4">
    <source>
        <dbReference type="Proteomes" id="UP001579974"/>
    </source>
</evidence>
<sequence length="156" mass="17112">MNTETMQVRRRKRQTSSFITLIVALLILIVGSYFLLRPVMKNQDTPVAVTQRFVGYVELKQFDEAHNLMTPTFQNTAGWHGMLYSLYGSIDPAEAGYKLVAEKDGIAQVQFSNESGGYLYLKQVNGQWRVASPNELPASVTGSTGTTAGTGTATGQ</sequence>
<evidence type="ECO:0000256" key="1">
    <source>
        <dbReference type="SAM" id="MobiDB-lite"/>
    </source>
</evidence>
<accession>A0ABV5AFQ5</accession>
<feature type="transmembrane region" description="Helical" evidence="2">
    <location>
        <begin position="16"/>
        <end position="36"/>
    </location>
</feature>